<keyword evidence="1" id="KW-0812">Transmembrane</keyword>
<evidence type="ECO:0000256" key="1">
    <source>
        <dbReference type="SAM" id="Phobius"/>
    </source>
</evidence>
<reference evidence="2 3" key="1">
    <citation type="submission" date="2020-12" db="EMBL/GenBank/DDBJ databases">
        <title>YIM B01967 draft genome.</title>
        <authorList>
            <person name="Yan X."/>
        </authorList>
    </citation>
    <scope>NUCLEOTIDE SEQUENCE [LARGE SCALE GENOMIC DNA]</scope>
    <source>
        <strain evidence="2 3">YIM B01967</strain>
    </source>
</reference>
<dbReference type="InterPro" id="IPR001036">
    <property type="entry name" value="Acrflvin-R"/>
</dbReference>
<comment type="caution">
    <text evidence="2">The sequence shown here is derived from an EMBL/GenBank/DDBJ whole genome shotgun (WGS) entry which is preliminary data.</text>
</comment>
<protein>
    <submittedName>
        <fullName evidence="2">Efflux RND transporter permease subunit</fullName>
    </submittedName>
</protein>
<feature type="transmembrane region" description="Helical" evidence="1">
    <location>
        <begin position="14"/>
        <end position="40"/>
    </location>
</feature>
<keyword evidence="1" id="KW-0472">Membrane</keyword>
<name>A0ABS1HAE9_9BACL</name>
<dbReference type="SUPFAM" id="SSF82866">
    <property type="entry name" value="Multidrug efflux transporter AcrB transmembrane domain"/>
    <property type="match status" value="1"/>
</dbReference>
<dbReference type="Pfam" id="PF00873">
    <property type="entry name" value="ACR_tran"/>
    <property type="match status" value="1"/>
</dbReference>
<evidence type="ECO:0000313" key="2">
    <source>
        <dbReference type="EMBL" id="MBK3496404.1"/>
    </source>
</evidence>
<keyword evidence="3" id="KW-1185">Reference proteome</keyword>
<proteinExistence type="predicted"/>
<gene>
    <name evidence="2" type="ORF">JFL43_16365</name>
</gene>
<keyword evidence="1" id="KW-1133">Transmembrane helix</keyword>
<dbReference type="EMBL" id="JAEOAH010000029">
    <property type="protein sequence ID" value="MBK3496404.1"/>
    <property type="molecule type" value="Genomic_DNA"/>
</dbReference>
<accession>A0ABS1HAE9</accession>
<evidence type="ECO:0000313" key="3">
    <source>
        <dbReference type="Proteomes" id="UP000618943"/>
    </source>
</evidence>
<organism evidence="2 3">
    <name type="scientific">Viridibacillus soli</name>
    <dbReference type="NCBI Taxonomy" id="2798301"/>
    <lineage>
        <taxon>Bacteria</taxon>
        <taxon>Bacillati</taxon>
        <taxon>Bacillota</taxon>
        <taxon>Bacilli</taxon>
        <taxon>Bacillales</taxon>
        <taxon>Caryophanaceae</taxon>
        <taxon>Viridibacillus</taxon>
    </lineage>
</organism>
<dbReference type="Proteomes" id="UP000618943">
    <property type="component" value="Unassembled WGS sequence"/>
</dbReference>
<sequence length="46" mass="4834">MAISNGSGMVSKSLSVVVIGGLSTSTFLTLFIVPILYSLFNPSKKK</sequence>
<dbReference type="Gene3D" id="1.20.1640.10">
    <property type="entry name" value="Multidrug efflux transporter AcrB transmembrane domain"/>
    <property type="match status" value="1"/>
</dbReference>